<keyword evidence="2 3" id="KW-0238">DNA-binding</keyword>
<dbReference type="PROSITE" id="PS50977">
    <property type="entry name" value="HTH_TETR_2"/>
    <property type="match status" value="1"/>
</dbReference>
<gene>
    <name evidence="5" type="ORF">MUN87_11525</name>
</gene>
<dbReference type="InterPro" id="IPR009057">
    <property type="entry name" value="Homeodomain-like_sf"/>
</dbReference>
<dbReference type="Pfam" id="PF00440">
    <property type="entry name" value="TetR_N"/>
    <property type="match status" value="1"/>
</dbReference>
<name>A0ABY4GGS0_9BACI</name>
<evidence type="ECO:0000256" key="2">
    <source>
        <dbReference type="ARBA" id="ARBA00023125"/>
    </source>
</evidence>
<evidence type="ECO:0000256" key="3">
    <source>
        <dbReference type="PROSITE-ProRule" id="PRU00335"/>
    </source>
</evidence>
<reference evidence="5 6" key="1">
    <citation type="submission" date="2022-04" db="EMBL/GenBank/DDBJ databases">
        <title>Gracilibacillus sp. isolated from saltern.</title>
        <authorList>
            <person name="Won M."/>
            <person name="Lee C.-M."/>
            <person name="Woen H.-Y."/>
            <person name="Kwon S.-W."/>
        </authorList>
    </citation>
    <scope>NUCLEOTIDE SEQUENCE [LARGE SCALE GENOMIC DNA]</scope>
    <source>
        <strain evidence="5 6">SSPM10-3</strain>
    </source>
</reference>
<evidence type="ECO:0000256" key="1">
    <source>
        <dbReference type="ARBA" id="ARBA00022491"/>
    </source>
</evidence>
<dbReference type="PANTHER" id="PTHR43479:SF22">
    <property type="entry name" value="TRANSCRIPTIONAL REGULATOR, TETR FAMILY"/>
    <property type="match status" value="1"/>
</dbReference>
<evidence type="ECO:0000259" key="4">
    <source>
        <dbReference type="PROSITE" id="PS50977"/>
    </source>
</evidence>
<dbReference type="Proteomes" id="UP000831537">
    <property type="component" value="Chromosome"/>
</dbReference>
<sequence length="277" mass="32020">MAKKQLIMENALELFAEYGIEATSVQQITEKCNISKGAFYLAYKSKSELVIGIMDHFLSELIADVEQSVNNKKLEENLLYQFYFTYYAALQKHSHFAQILMKEQYISFDADLLLNLTKYDKHLNTIIFTMVNTYFDQTDKSMYPDLVYVIKAFLKMYADLIFSSNQIIDLENLCKALVERTTVIAQHATIHIIPTEYFEIHHPAVQVPSKEELVGLLERNMEETNDSVTLESLTLLKEDLHARALPEAVVQGLLKNLRTESSSKWTGYIYEVFVRNN</sequence>
<dbReference type="PANTHER" id="PTHR43479">
    <property type="entry name" value="ACREF/ENVCD OPERON REPRESSOR-RELATED"/>
    <property type="match status" value="1"/>
</dbReference>
<organism evidence="5 6">
    <name type="scientific">Gracilibacillus salinarum</name>
    <dbReference type="NCBI Taxonomy" id="2932255"/>
    <lineage>
        <taxon>Bacteria</taxon>
        <taxon>Bacillati</taxon>
        <taxon>Bacillota</taxon>
        <taxon>Bacilli</taxon>
        <taxon>Bacillales</taxon>
        <taxon>Bacillaceae</taxon>
        <taxon>Gracilibacillus</taxon>
    </lineage>
</organism>
<feature type="DNA-binding region" description="H-T-H motif" evidence="3">
    <location>
        <begin position="24"/>
        <end position="43"/>
    </location>
</feature>
<dbReference type="InterPro" id="IPR050624">
    <property type="entry name" value="HTH-type_Tx_Regulator"/>
</dbReference>
<evidence type="ECO:0000313" key="6">
    <source>
        <dbReference type="Proteomes" id="UP000831537"/>
    </source>
</evidence>
<keyword evidence="6" id="KW-1185">Reference proteome</keyword>
<dbReference type="RefSeq" id="WP_244740250.1">
    <property type="nucleotide sequence ID" value="NZ_CP095071.1"/>
</dbReference>
<dbReference type="InterPro" id="IPR001647">
    <property type="entry name" value="HTH_TetR"/>
</dbReference>
<evidence type="ECO:0000313" key="5">
    <source>
        <dbReference type="EMBL" id="UOQ83394.1"/>
    </source>
</evidence>
<dbReference type="Gene3D" id="1.10.357.10">
    <property type="entry name" value="Tetracycline Repressor, domain 2"/>
    <property type="match status" value="1"/>
</dbReference>
<feature type="domain" description="HTH tetR-type" evidence="4">
    <location>
        <begin position="1"/>
        <end position="61"/>
    </location>
</feature>
<accession>A0ABY4GGS0</accession>
<protein>
    <submittedName>
        <fullName evidence="5">TetR/AcrR family transcriptional regulator</fullName>
    </submittedName>
</protein>
<keyword evidence="1" id="KW-0678">Repressor</keyword>
<dbReference type="PRINTS" id="PR00455">
    <property type="entry name" value="HTHTETR"/>
</dbReference>
<dbReference type="SUPFAM" id="SSF46689">
    <property type="entry name" value="Homeodomain-like"/>
    <property type="match status" value="1"/>
</dbReference>
<proteinExistence type="predicted"/>
<dbReference type="EMBL" id="CP095071">
    <property type="protein sequence ID" value="UOQ83394.1"/>
    <property type="molecule type" value="Genomic_DNA"/>
</dbReference>